<evidence type="ECO:0000313" key="1">
    <source>
        <dbReference type="EMBL" id="SDH44083.1"/>
    </source>
</evidence>
<dbReference type="EMBL" id="FNCP01000013">
    <property type="protein sequence ID" value="SDH44083.1"/>
    <property type="molecule type" value="Genomic_DNA"/>
</dbReference>
<gene>
    <name evidence="1" type="ORF">SAMN05443529_11384</name>
</gene>
<evidence type="ECO:0000313" key="2">
    <source>
        <dbReference type="Proteomes" id="UP000198656"/>
    </source>
</evidence>
<protein>
    <submittedName>
        <fullName evidence="1">Uncharacterized protein</fullName>
    </submittedName>
</protein>
<accession>A0A1G8CFT5</accession>
<dbReference type="AlphaFoldDB" id="A0A1G8CFT5"/>
<reference evidence="2" key="1">
    <citation type="submission" date="2016-10" db="EMBL/GenBank/DDBJ databases">
        <authorList>
            <person name="Varghese N."/>
            <person name="Submissions S."/>
        </authorList>
    </citation>
    <scope>NUCLEOTIDE SEQUENCE [LARGE SCALE GENOMIC DNA]</scope>
    <source>
        <strain evidence="2">DSM 8344</strain>
    </source>
</reference>
<dbReference type="RefSeq" id="WP_092333721.1">
    <property type="nucleotide sequence ID" value="NZ_FNCP01000013.1"/>
</dbReference>
<organism evidence="1 2">
    <name type="scientific">Desulfosporosinus hippei DSM 8344</name>
    <dbReference type="NCBI Taxonomy" id="1121419"/>
    <lineage>
        <taxon>Bacteria</taxon>
        <taxon>Bacillati</taxon>
        <taxon>Bacillota</taxon>
        <taxon>Clostridia</taxon>
        <taxon>Eubacteriales</taxon>
        <taxon>Desulfitobacteriaceae</taxon>
        <taxon>Desulfosporosinus</taxon>
    </lineage>
</organism>
<sequence>MLSRLFGKEKSEVKLEDQIKNLKNIGLELSPGFTIEHLLKEFDRKEFEKDPYKLLLAVMGGEVELEDQSSVPLSNKVWHFDTECIEDRGDYVRIANRLCDLSQGLLQITNLKDFVDIDNRQAWISFSLDGQEYKWDLKIENDWVDPGIFSKFAELLNTKSKTQRFIIMVLGQDCIIALAEHDQLQKLNQLRGLDFDYL</sequence>
<dbReference type="OrthoDB" id="1377090at2"/>
<dbReference type="Proteomes" id="UP000198656">
    <property type="component" value="Unassembled WGS sequence"/>
</dbReference>
<proteinExistence type="predicted"/>
<name>A0A1G8CFT5_9FIRM</name>
<keyword evidence="2" id="KW-1185">Reference proteome</keyword>